<feature type="region of interest" description="Disordered" evidence="1">
    <location>
        <begin position="126"/>
        <end position="172"/>
    </location>
</feature>
<protein>
    <submittedName>
        <fullName evidence="2">PE-PGRS family protein</fullName>
    </submittedName>
</protein>
<dbReference type="AlphaFoldDB" id="A0A5C4JF81"/>
<dbReference type="OrthoDB" id="3450280at2"/>
<feature type="compositionally biased region" description="Basic and acidic residues" evidence="1">
    <location>
        <begin position="135"/>
        <end position="156"/>
    </location>
</feature>
<feature type="region of interest" description="Disordered" evidence="1">
    <location>
        <begin position="292"/>
        <end position="327"/>
    </location>
</feature>
<evidence type="ECO:0000313" key="2">
    <source>
        <dbReference type="EMBL" id="TMR03824.1"/>
    </source>
</evidence>
<dbReference type="InterPro" id="IPR045998">
    <property type="entry name" value="DUF5954"/>
</dbReference>
<comment type="caution">
    <text evidence="2">The sequence shown here is derived from an EMBL/GenBank/DDBJ whole genome shotgun (WGS) entry which is preliminary data.</text>
</comment>
<gene>
    <name evidence="2" type="ORF">ETD83_09485</name>
</gene>
<evidence type="ECO:0000313" key="3">
    <source>
        <dbReference type="Proteomes" id="UP000309174"/>
    </source>
</evidence>
<accession>A0A5C4JF81</accession>
<feature type="compositionally biased region" description="Acidic residues" evidence="1">
    <location>
        <begin position="305"/>
        <end position="315"/>
    </location>
</feature>
<keyword evidence="3" id="KW-1185">Reference proteome</keyword>
<proteinExistence type="predicted"/>
<evidence type="ECO:0000256" key="1">
    <source>
        <dbReference type="SAM" id="MobiDB-lite"/>
    </source>
</evidence>
<dbReference type="Pfam" id="PF19379">
    <property type="entry name" value="DUF5954"/>
    <property type="match status" value="1"/>
</dbReference>
<dbReference type="Proteomes" id="UP000309174">
    <property type="component" value="Unassembled WGS sequence"/>
</dbReference>
<name>A0A5C4JF81_9ACTN</name>
<dbReference type="RefSeq" id="WP_138644694.1">
    <property type="nucleotide sequence ID" value="NZ_VCKW01000035.1"/>
</dbReference>
<dbReference type="EMBL" id="VCKW01000035">
    <property type="protein sequence ID" value="TMR03824.1"/>
    <property type="molecule type" value="Genomic_DNA"/>
</dbReference>
<organism evidence="2 3">
    <name type="scientific">Actinomadura soli</name>
    <dbReference type="NCBI Taxonomy" id="2508997"/>
    <lineage>
        <taxon>Bacteria</taxon>
        <taxon>Bacillati</taxon>
        <taxon>Actinomycetota</taxon>
        <taxon>Actinomycetes</taxon>
        <taxon>Streptosporangiales</taxon>
        <taxon>Thermomonosporaceae</taxon>
        <taxon>Actinomadura</taxon>
    </lineage>
</organism>
<sequence length="327" mass="36259">MTGSDGAALAGDLPPSLSAASSSAWLGEVRAQRTHPLVLWYGPTYGVMERVAGGWMMSGMERMTPQDARDSLAWWFRNMARAAATSGADRDGYRDGAALLERGRPDEVTVAGRVFRVVRADRFCRFGVDGPEPPRPTDPDDLPEPRTRRDARRFDHGLLPPARTPGSPELLGERWEKVPEGPAVPLEVTRDARRALAAHPRVVRLAARFAAAERENGTWPPHGPFLHSPASVRDHLAAYFDTIVPMMLPSSPDVLAEYRDAAERLRDGTRRAEITVLGRRFRVIRFEYVVRVGPDGPERPRPSDYDPEEPFTPDPEEARGLGIADEE</sequence>
<reference evidence="2 3" key="1">
    <citation type="submission" date="2019-05" db="EMBL/GenBank/DDBJ databases">
        <title>Draft genome sequence of Actinomadura sp. 14C53.</title>
        <authorList>
            <person name="Saricaoglu S."/>
            <person name="Isik K."/>
        </authorList>
    </citation>
    <scope>NUCLEOTIDE SEQUENCE [LARGE SCALE GENOMIC DNA]</scope>
    <source>
        <strain evidence="2 3">14C53</strain>
    </source>
</reference>